<protein>
    <submittedName>
        <fullName evidence="3">Uncharacterized protein</fullName>
    </submittedName>
</protein>
<keyword evidence="1" id="KW-0175">Coiled coil</keyword>
<dbReference type="Proteomes" id="UP001150217">
    <property type="component" value="Unassembled WGS sequence"/>
</dbReference>
<feature type="compositionally biased region" description="Acidic residues" evidence="2">
    <location>
        <begin position="82"/>
        <end position="95"/>
    </location>
</feature>
<comment type="caution">
    <text evidence="3">The sequence shown here is derived from an EMBL/GenBank/DDBJ whole genome shotgun (WGS) entry which is preliminary data.</text>
</comment>
<name>A0ABQ8V698_9AGAR</name>
<sequence>MDHPMDDAPPTPTMAPPTPTTAPPTPTTNDPEMPPSNNSETSKMTSRGRRRLKPIRTSTMNDSEMSSAKRSNRRRKLSVSSSEDENSSSQVDDDICERPQKVTDFKVRVVERVVEREVVPAYVTQQIAEKDEQIQLLQQELEAKKTGKTKALREDDVSHSHSPQAAGSIEAERRRLRRDILDKRKTIESLTALNTQLQRDFAEVKQNLDALSKTAVAPDSVAAKDPEIESLSAKLDVAENEIKEKKLKARTRSQSIEETSNRKQDLEASIITKDSERAQLKEAVAVAEQAQAMEIIDLKQKLSDLDASIVAKDSHSQRLDCLIQTLKIERDKLDATVTMAQKEAEDESNARTVQVEQLKIRVKEFEEQIAVKESHELTLGNMIQSLEAENRKLEVTAALEKETTEPMPRAFTPPLGTPKICLLL</sequence>
<accession>A0ABQ8V698</accession>
<feature type="region of interest" description="Disordered" evidence="2">
    <location>
        <begin position="150"/>
        <end position="170"/>
    </location>
</feature>
<evidence type="ECO:0000256" key="1">
    <source>
        <dbReference type="SAM" id="Coils"/>
    </source>
</evidence>
<feature type="compositionally biased region" description="Basic and acidic residues" evidence="2">
    <location>
        <begin position="150"/>
        <end position="159"/>
    </location>
</feature>
<evidence type="ECO:0000313" key="3">
    <source>
        <dbReference type="EMBL" id="KAJ4467623.1"/>
    </source>
</evidence>
<feature type="compositionally biased region" description="Polar residues" evidence="2">
    <location>
        <begin position="35"/>
        <end position="45"/>
    </location>
</feature>
<dbReference type="EMBL" id="JANVFT010000106">
    <property type="protein sequence ID" value="KAJ4467623.1"/>
    <property type="molecule type" value="Genomic_DNA"/>
</dbReference>
<feature type="coiled-coil region" evidence="1">
    <location>
        <begin position="323"/>
        <end position="403"/>
    </location>
</feature>
<evidence type="ECO:0000313" key="4">
    <source>
        <dbReference type="Proteomes" id="UP001150217"/>
    </source>
</evidence>
<feature type="compositionally biased region" description="Pro residues" evidence="2">
    <location>
        <begin position="7"/>
        <end position="26"/>
    </location>
</feature>
<feature type="region of interest" description="Disordered" evidence="2">
    <location>
        <begin position="1"/>
        <end position="101"/>
    </location>
</feature>
<organism evidence="3 4">
    <name type="scientific">Lentinula lateritia</name>
    <dbReference type="NCBI Taxonomy" id="40482"/>
    <lineage>
        <taxon>Eukaryota</taxon>
        <taxon>Fungi</taxon>
        <taxon>Dikarya</taxon>
        <taxon>Basidiomycota</taxon>
        <taxon>Agaricomycotina</taxon>
        <taxon>Agaricomycetes</taxon>
        <taxon>Agaricomycetidae</taxon>
        <taxon>Agaricales</taxon>
        <taxon>Marasmiineae</taxon>
        <taxon>Omphalotaceae</taxon>
        <taxon>Lentinula</taxon>
    </lineage>
</organism>
<reference evidence="3" key="1">
    <citation type="submission" date="2022-08" db="EMBL/GenBank/DDBJ databases">
        <title>A Global Phylogenomic Analysis of the Shiitake Genus Lentinula.</title>
        <authorList>
            <consortium name="DOE Joint Genome Institute"/>
            <person name="Sierra-Patev S."/>
            <person name="Min B."/>
            <person name="Naranjo-Ortiz M."/>
            <person name="Looney B."/>
            <person name="Konkel Z."/>
            <person name="Slot J.C."/>
            <person name="Sakamoto Y."/>
            <person name="Steenwyk J.L."/>
            <person name="Rokas A."/>
            <person name="Carro J."/>
            <person name="Camarero S."/>
            <person name="Ferreira P."/>
            <person name="Molpeceres G."/>
            <person name="Ruiz-Duenas F.J."/>
            <person name="Serrano A."/>
            <person name="Henrissat B."/>
            <person name="Drula E."/>
            <person name="Hughes K.W."/>
            <person name="Mata J.L."/>
            <person name="Ishikawa N.K."/>
            <person name="Vargas-Isla R."/>
            <person name="Ushijima S."/>
            <person name="Smith C.A."/>
            <person name="Ahrendt S."/>
            <person name="Andreopoulos W."/>
            <person name="He G."/>
            <person name="Labutti K."/>
            <person name="Lipzen A."/>
            <person name="Ng V."/>
            <person name="Riley R."/>
            <person name="Sandor L."/>
            <person name="Barry K."/>
            <person name="Martinez A.T."/>
            <person name="Xiao Y."/>
            <person name="Gibbons J.G."/>
            <person name="Terashima K."/>
            <person name="Grigoriev I.V."/>
            <person name="Hibbett D.S."/>
        </authorList>
    </citation>
    <scope>NUCLEOTIDE SEQUENCE</scope>
    <source>
        <strain evidence="3">RHP3577 ss4</strain>
    </source>
</reference>
<gene>
    <name evidence="3" type="ORF">C8R41DRAFT_925713</name>
</gene>
<proteinExistence type="predicted"/>
<feature type="compositionally biased region" description="Polar residues" evidence="2">
    <location>
        <begin position="56"/>
        <end position="69"/>
    </location>
</feature>
<evidence type="ECO:0000256" key="2">
    <source>
        <dbReference type="SAM" id="MobiDB-lite"/>
    </source>
</evidence>
<feature type="coiled-coil region" evidence="1">
    <location>
        <begin position="187"/>
        <end position="248"/>
    </location>
</feature>
<keyword evidence="4" id="KW-1185">Reference proteome</keyword>